<name>A0A8S3ZEU7_9EUPU</name>
<evidence type="ECO:0000313" key="3">
    <source>
        <dbReference type="Proteomes" id="UP000678393"/>
    </source>
</evidence>
<dbReference type="EMBL" id="CAJHNH020002891">
    <property type="protein sequence ID" value="CAG5128017.1"/>
    <property type="molecule type" value="Genomic_DNA"/>
</dbReference>
<accession>A0A8S3ZEU7</accession>
<reference evidence="2" key="1">
    <citation type="submission" date="2021-04" db="EMBL/GenBank/DDBJ databases">
        <authorList>
            <consortium name="Molecular Ecology Group"/>
        </authorList>
    </citation>
    <scope>NUCLEOTIDE SEQUENCE</scope>
</reference>
<feature type="region of interest" description="Disordered" evidence="1">
    <location>
        <begin position="1"/>
        <end position="37"/>
    </location>
</feature>
<evidence type="ECO:0000256" key="1">
    <source>
        <dbReference type="SAM" id="MobiDB-lite"/>
    </source>
</evidence>
<dbReference type="AlphaFoldDB" id="A0A8S3ZEU7"/>
<sequence>MKRSAAPSQIGTAGEAKRQKFVSPATRPYGTDESERSRPCLNQIIGHSALNSSMIRQPVKNVSLQGPLATSHQRVPRLFNNVIRN</sequence>
<organism evidence="2 3">
    <name type="scientific">Candidula unifasciata</name>
    <dbReference type="NCBI Taxonomy" id="100452"/>
    <lineage>
        <taxon>Eukaryota</taxon>
        <taxon>Metazoa</taxon>
        <taxon>Spiralia</taxon>
        <taxon>Lophotrochozoa</taxon>
        <taxon>Mollusca</taxon>
        <taxon>Gastropoda</taxon>
        <taxon>Heterobranchia</taxon>
        <taxon>Euthyneura</taxon>
        <taxon>Panpulmonata</taxon>
        <taxon>Eupulmonata</taxon>
        <taxon>Stylommatophora</taxon>
        <taxon>Helicina</taxon>
        <taxon>Helicoidea</taxon>
        <taxon>Geomitridae</taxon>
        <taxon>Candidula</taxon>
    </lineage>
</organism>
<proteinExistence type="predicted"/>
<keyword evidence="3" id="KW-1185">Reference proteome</keyword>
<evidence type="ECO:0000313" key="2">
    <source>
        <dbReference type="EMBL" id="CAG5128017.1"/>
    </source>
</evidence>
<protein>
    <submittedName>
        <fullName evidence="2">Uncharacterized protein</fullName>
    </submittedName>
</protein>
<feature type="compositionally biased region" description="Polar residues" evidence="1">
    <location>
        <begin position="1"/>
        <end position="11"/>
    </location>
</feature>
<feature type="non-terminal residue" evidence="2">
    <location>
        <position position="85"/>
    </location>
</feature>
<dbReference type="Proteomes" id="UP000678393">
    <property type="component" value="Unassembled WGS sequence"/>
</dbReference>
<comment type="caution">
    <text evidence="2">The sequence shown here is derived from an EMBL/GenBank/DDBJ whole genome shotgun (WGS) entry which is preliminary data.</text>
</comment>
<gene>
    <name evidence="2" type="ORF">CUNI_LOCUS13575</name>
</gene>